<dbReference type="Proteomes" id="UP001063166">
    <property type="component" value="Unassembled WGS sequence"/>
</dbReference>
<accession>A0A9P3PTU3</accession>
<evidence type="ECO:0000313" key="2">
    <source>
        <dbReference type="Proteomes" id="UP001063166"/>
    </source>
</evidence>
<name>A0A9P3PTU3_LYOSH</name>
<comment type="caution">
    <text evidence="1">The sequence shown here is derived from an EMBL/GenBank/DDBJ whole genome shotgun (WGS) entry which is preliminary data.</text>
</comment>
<proteinExistence type="predicted"/>
<gene>
    <name evidence="1" type="ORF">LshimejAT787_0904370</name>
</gene>
<protein>
    <submittedName>
        <fullName evidence="1">Uncharacterized protein</fullName>
    </submittedName>
</protein>
<dbReference type="AlphaFoldDB" id="A0A9P3PTU3"/>
<sequence length="142" mass="16088">MTRNANEKPGKLLSYRDARRSYAKAYVYGFPLDNAGVEYCGNKIKPIPSDATGDELQNARLKQAEAISKHLVTACAAEWPLPRLRTVLGYREGTIYTLVALAACTRPHLDQFIPPRETLEKLREIMADNGFREEPQWFLMTS</sequence>
<organism evidence="1 2">
    <name type="scientific">Lyophyllum shimeji</name>
    <name type="common">Hon-shimeji</name>
    <name type="synonym">Tricholoma shimeji</name>
    <dbReference type="NCBI Taxonomy" id="47721"/>
    <lineage>
        <taxon>Eukaryota</taxon>
        <taxon>Fungi</taxon>
        <taxon>Dikarya</taxon>
        <taxon>Basidiomycota</taxon>
        <taxon>Agaricomycotina</taxon>
        <taxon>Agaricomycetes</taxon>
        <taxon>Agaricomycetidae</taxon>
        <taxon>Agaricales</taxon>
        <taxon>Tricholomatineae</taxon>
        <taxon>Lyophyllaceae</taxon>
        <taxon>Lyophyllum</taxon>
    </lineage>
</organism>
<dbReference type="EMBL" id="BRPK01000009">
    <property type="protein sequence ID" value="GLB41222.1"/>
    <property type="molecule type" value="Genomic_DNA"/>
</dbReference>
<dbReference type="OrthoDB" id="3055419at2759"/>
<keyword evidence="2" id="KW-1185">Reference proteome</keyword>
<evidence type="ECO:0000313" key="1">
    <source>
        <dbReference type="EMBL" id="GLB41222.1"/>
    </source>
</evidence>
<reference evidence="1" key="1">
    <citation type="submission" date="2022-07" db="EMBL/GenBank/DDBJ databases">
        <title>The genome of Lyophyllum shimeji provides insight into the initial evolution of ectomycorrhizal fungal genome.</title>
        <authorList>
            <person name="Kobayashi Y."/>
            <person name="Shibata T."/>
            <person name="Hirakawa H."/>
            <person name="Shigenobu S."/>
            <person name="Nishiyama T."/>
            <person name="Yamada A."/>
            <person name="Hasebe M."/>
            <person name="Kawaguchi M."/>
        </authorList>
    </citation>
    <scope>NUCLEOTIDE SEQUENCE</scope>
    <source>
        <strain evidence="1">AT787</strain>
    </source>
</reference>